<organism evidence="1 2">
    <name type="scientific">Pistacia integerrima</name>
    <dbReference type="NCBI Taxonomy" id="434235"/>
    <lineage>
        <taxon>Eukaryota</taxon>
        <taxon>Viridiplantae</taxon>
        <taxon>Streptophyta</taxon>
        <taxon>Embryophyta</taxon>
        <taxon>Tracheophyta</taxon>
        <taxon>Spermatophyta</taxon>
        <taxon>Magnoliopsida</taxon>
        <taxon>eudicotyledons</taxon>
        <taxon>Gunneridae</taxon>
        <taxon>Pentapetalae</taxon>
        <taxon>rosids</taxon>
        <taxon>malvids</taxon>
        <taxon>Sapindales</taxon>
        <taxon>Anacardiaceae</taxon>
        <taxon>Pistacia</taxon>
    </lineage>
</organism>
<dbReference type="Proteomes" id="UP001163603">
    <property type="component" value="Chromosome 11"/>
</dbReference>
<evidence type="ECO:0000313" key="2">
    <source>
        <dbReference type="Proteomes" id="UP001163603"/>
    </source>
</evidence>
<accession>A0ACC0XR38</accession>
<proteinExistence type="predicted"/>
<gene>
    <name evidence="1" type="ORF">Pint_31562</name>
</gene>
<comment type="caution">
    <text evidence="1">The sequence shown here is derived from an EMBL/GenBank/DDBJ whole genome shotgun (WGS) entry which is preliminary data.</text>
</comment>
<protein>
    <submittedName>
        <fullName evidence="1">Uncharacterized protein</fullName>
    </submittedName>
</protein>
<dbReference type="EMBL" id="CM047746">
    <property type="protein sequence ID" value="KAJ0021438.1"/>
    <property type="molecule type" value="Genomic_DNA"/>
</dbReference>
<keyword evidence="2" id="KW-1185">Reference proteome</keyword>
<sequence length="437" mass="48849">MVCFFSCFSANKHRKHKRLANTNHYRDLRPDEVSAVLQVTEWIKQAETKKPISESKEKLEEPNSGSTEREVSFDLNVKTNEEVNVNDNLVKTSKEKEEGEEVHVFDNLVENKEKEGSEKREDPTKEIKLDSDSSTPTEIPHVSNHRYQNCASSEDEIEDLDLEECEVDDVNSDGDDKKLVQAESSESLFSLSIESRKQFSEVESGEKEVNSSPMPIHCTNQELEEIGLSKNARDRSQFVHSVLSPVENLSQWKVVKARATPPVSKYQDKENISSVQNHDVPTSPEPNVKLLTHSAKLNFNNKKVVEQEIAVDTSLSSWLVESETTPMSKTSSVSVGNSPSQIVNSSRSHEDKPVLGALTVEELKQLSGSTTPQEPVIGTIGSFWKHTGKIIDSDSGSSTRGMPKTRSRNSEDERLKLLSTPFEARLEKALEIGVAEV</sequence>
<evidence type="ECO:0000313" key="1">
    <source>
        <dbReference type="EMBL" id="KAJ0021438.1"/>
    </source>
</evidence>
<reference evidence="2" key="1">
    <citation type="journal article" date="2023" name="G3 (Bethesda)">
        <title>Genome assembly and association tests identify interacting loci associated with vigor, precocity, and sex in interspecific pistachio rootstocks.</title>
        <authorList>
            <person name="Palmer W."/>
            <person name="Jacygrad E."/>
            <person name="Sagayaradj S."/>
            <person name="Cavanaugh K."/>
            <person name="Han R."/>
            <person name="Bertier L."/>
            <person name="Beede B."/>
            <person name="Kafkas S."/>
            <person name="Golino D."/>
            <person name="Preece J."/>
            <person name="Michelmore R."/>
        </authorList>
    </citation>
    <scope>NUCLEOTIDE SEQUENCE [LARGE SCALE GENOMIC DNA]</scope>
</reference>
<name>A0ACC0XR38_9ROSI</name>